<dbReference type="InterPro" id="IPR035903">
    <property type="entry name" value="HesB-like_dom_sf"/>
</dbReference>
<evidence type="ECO:0000313" key="3">
    <source>
        <dbReference type="Proteomes" id="UP000053681"/>
    </source>
</evidence>
<dbReference type="Gene3D" id="2.60.300.12">
    <property type="entry name" value="HesB-like domain"/>
    <property type="match status" value="1"/>
</dbReference>
<protein>
    <submittedName>
        <fullName evidence="2">Heme biosynthesis protein HemY</fullName>
    </submittedName>
</protein>
<gene>
    <name evidence="2" type="ORF">AS180_01855</name>
</gene>
<dbReference type="AlphaFoldDB" id="A0A0V8JRA5"/>
<evidence type="ECO:0000313" key="2">
    <source>
        <dbReference type="EMBL" id="KSU89575.1"/>
    </source>
</evidence>
<dbReference type="Pfam" id="PF01521">
    <property type="entry name" value="Fe-S_biosyn"/>
    <property type="match status" value="1"/>
</dbReference>
<proteinExistence type="predicted"/>
<accession>A0A0V8JRA5</accession>
<dbReference type="Proteomes" id="UP000053681">
    <property type="component" value="Unassembled WGS sequence"/>
</dbReference>
<evidence type="ECO:0000259" key="1">
    <source>
        <dbReference type="Pfam" id="PF01521"/>
    </source>
</evidence>
<organism evidence="2 3">
    <name type="scientific">Priestia veravalensis</name>
    <dbReference type="NCBI Taxonomy" id="1414648"/>
    <lineage>
        <taxon>Bacteria</taxon>
        <taxon>Bacillati</taxon>
        <taxon>Bacillota</taxon>
        <taxon>Bacilli</taxon>
        <taxon>Bacillales</taxon>
        <taxon>Bacillaceae</taxon>
        <taxon>Priestia</taxon>
    </lineage>
</organism>
<dbReference type="RefSeq" id="WP_062686269.1">
    <property type="nucleotide sequence ID" value="NZ_KQ758627.1"/>
</dbReference>
<dbReference type="EMBL" id="LNQP01000004">
    <property type="protein sequence ID" value="KSU89575.1"/>
    <property type="molecule type" value="Genomic_DNA"/>
</dbReference>
<comment type="caution">
    <text evidence="2">The sequence shown here is derived from an EMBL/GenBank/DDBJ whole genome shotgun (WGS) entry which is preliminary data.</text>
</comment>
<reference evidence="2 3" key="1">
    <citation type="submission" date="2015-11" db="EMBL/GenBank/DDBJ databases">
        <title>Bacillus caseinolyticus sp nov.</title>
        <authorList>
            <person name="Dastager S.G."/>
            <person name="Mawlankar R."/>
        </authorList>
    </citation>
    <scope>NUCLEOTIDE SEQUENCE [LARGE SCALE GENOMIC DNA]</scope>
    <source>
        <strain evidence="2 3">SGD-V-76</strain>
    </source>
</reference>
<dbReference type="SUPFAM" id="SSF89360">
    <property type="entry name" value="HesB-like domain"/>
    <property type="match status" value="1"/>
</dbReference>
<keyword evidence="3" id="KW-1185">Reference proteome</keyword>
<sequence>MNIVFTNRALEKVAEKYDQSSSLFLKLKYDTDGCGCVVSGVTSLWIVADKEFDDVVVSTNAGDILIEKTKQVFMDDNMTIDYSDAAGTFMLKSPAQILNPRMSFIDQSAKAR</sequence>
<name>A0A0V8JRA5_9BACI</name>
<feature type="domain" description="Core" evidence="1">
    <location>
        <begin position="1"/>
        <end position="105"/>
    </location>
</feature>
<dbReference type="InterPro" id="IPR000361">
    <property type="entry name" value="ATAP_core_dom"/>
</dbReference>